<dbReference type="InterPro" id="IPR050428">
    <property type="entry name" value="TCS_sensor_his_kinase"/>
</dbReference>
<keyword evidence="8 15" id="KW-0418">Kinase</keyword>
<comment type="subcellular location">
    <subcellularLocation>
        <location evidence="2">Membrane</location>
        <topology evidence="2">Multi-pass membrane protein</topology>
    </subcellularLocation>
</comment>
<comment type="catalytic activity">
    <reaction evidence="1">
        <text>ATP + protein L-histidine = ADP + protein N-phospho-L-histidine.</text>
        <dbReference type="EC" id="2.7.13.3"/>
    </reaction>
</comment>
<reference evidence="15 16" key="1">
    <citation type="submission" date="2018-08" db="EMBL/GenBank/DDBJ databases">
        <title>Draft genome sequence of Rhodobacter sphaeroides FY.</title>
        <authorList>
            <person name="Rayyan A."/>
            <person name="Meyer T.E."/>
            <person name="Kyndt J.A."/>
        </authorList>
    </citation>
    <scope>NUCLEOTIDE SEQUENCE [LARGE SCALE GENOMIC DNA]</scope>
    <source>
        <strain evidence="15 16">FY</strain>
    </source>
</reference>
<keyword evidence="10 12" id="KW-1133">Transmembrane helix</keyword>
<feature type="transmembrane region" description="Helical" evidence="12">
    <location>
        <begin position="149"/>
        <end position="172"/>
    </location>
</feature>
<feature type="domain" description="Histidine kinase" evidence="13">
    <location>
        <begin position="233"/>
        <end position="440"/>
    </location>
</feature>
<keyword evidence="12" id="KW-0472">Membrane</keyword>
<name>A0AAX1UKK4_CERSP</name>
<dbReference type="PANTHER" id="PTHR45436:SF14">
    <property type="entry name" value="SENSOR PROTEIN QSEC"/>
    <property type="match status" value="1"/>
</dbReference>
<dbReference type="SMART" id="SM00387">
    <property type="entry name" value="HATPase_c"/>
    <property type="match status" value="1"/>
</dbReference>
<accession>A0AAX1UKK4</accession>
<keyword evidence="11" id="KW-0902">Two-component regulatory system</keyword>
<feature type="domain" description="HAMP" evidence="14">
    <location>
        <begin position="173"/>
        <end position="225"/>
    </location>
</feature>
<evidence type="ECO:0000256" key="9">
    <source>
        <dbReference type="ARBA" id="ARBA00022840"/>
    </source>
</evidence>
<keyword evidence="7" id="KW-0547">Nucleotide-binding</keyword>
<dbReference type="InterPro" id="IPR036097">
    <property type="entry name" value="HisK_dim/P_sf"/>
</dbReference>
<comment type="caution">
    <text evidence="15">The sequence shown here is derived from an EMBL/GenBank/DDBJ whole genome shotgun (WGS) entry which is preliminary data.</text>
</comment>
<organism evidence="15 16">
    <name type="scientific">Cereibacter sphaeroides</name>
    <name type="common">Rhodobacter sphaeroides</name>
    <dbReference type="NCBI Taxonomy" id="1063"/>
    <lineage>
        <taxon>Bacteria</taxon>
        <taxon>Pseudomonadati</taxon>
        <taxon>Pseudomonadota</taxon>
        <taxon>Alphaproteobacteria</taxon>
        <taxon>Rhodobacterales</taxon>
        <taxon>Paracoccaceae</taxon>
        <taxon>Cereibacter</taxon>
    </lineage>
</organism>
<gene>
    <name evidence="15" type="ORF">D1114_11440</name>
</gene>
<dbReference type="Proteomes" id="UP000266305">
    <property type="component" value="Unassembled WGS sequence"/>
</dbReference>
<evidence type="ECO:0000256" key="11">
    <source>
        <dbReference type="ARBA" id="ARBA00023012"/>
    </source>
</evidence>
<dbReference type="SMART" id="SM00388">
    <property type="entry name" value="HisKA"/>
    <property type="match status" value="1"/>
</dbReference>
<dbReference type="SUPFAM" id="SSF47384">
    <property type="entry name" value="Homodimeric domain of signal transducing histidine kinase"/>
    <property type="match status" value="1"/>
</dbReference>
<evidence type="ECO:0000256" key="6">
    <source>
        <dbReference type="ARBA" id="ARBA00022692"/>
    </source>
</evidence>
<evidence type="ECO:0000256" key="8">
    <source>
        <dbReference type="ARBA" id="ARBA00022777"/>
    </source>
</evidence>
<evidence type="ECO:0000256" key="5">
    <source>
        <dbReference type="ARBA" id="ARBA00022679"/>
    </source>
</evidence>
<dbReference type="InterPro" id="IPR036890">
    <property type="entry name" value="HATPase_C_sf"/>
</dbReference>
<keyword evidence="5" id="KW-0808">Transferase</keyword>
<protein>
    <recommendedName>
        <fullName evidence="3">histidine kinase</fullName>
        <ecNumber evidence="3">2.7.13.3</ecNumber>
    </recommendedName>
</protein>
<evidence type="ECO:0000313" key="16">
    <source>
        <dbReference type="Proteomes" id="UP000266305"/>
    </source>
</evidence>
<dbReference type="Gene3D" id="1.20.5.1040">
    <property type="entry name" value="Sensor protein qsec"/>
    <property type="match status" value="1"/>
</dbReference>
<dbReference type="InterPro" id="IPR013727">
    <property type="entry name" value="2CSK_N"/>
</dbReference>
<evidence type="ECO:0000313" key="15">
    <source>
        <dbReference type="EMBL" id="RHZ94675.1"/>
    </source>
</evidence>
<dbReference type="Pfam" id="PF02518">
    <property type="entry name" value="HATPase_c"/>
    <property type="match status" value="1"/>
</dbReference>
<dbReference type="PANTHER" id="PTHR45436">
    <property type="entry name" value="SENSOR HISTIDINE KINASE YKOH"/>
    <property type="match status" value="1"/>
</dbReference>
<dbReference type="GO" id="GO:0005886">
    <property type="term" value="C:plasma membrane"/>
    <property type="evidence" value="ECO:0007669"/>
    <property type="project" value="TreeGrafter"/>
</dbReference>
<dbReference type="EMBL" id="QWGP01000011">
    <property type="protein sequence ID" value="RHZ94675.1"/>
    <property type="molecule type" value="Genomic_DNA"/>
</dbReference>
<evidence type="ECO:0000256" key="2">
    <source>
        <dbReference type="ARBA" id="ARBA00004141"/>
    </source>
</evidence>
<dbReference type="PROSITE" id="PS50109">
    <property type="entry name" value="HIS_KIN"/>
    <property type="match status" value="1"/>
</dbReference>
<dbReference type="Pfam" id="PF00512">
    <property type="entry name" value="HisKA"/>
    <property type="match status" value="1"/>
</dbReference>
<dbReference type="EC" id="2.7.13.3" evidence="3"/>
<evidence type="ECO:0000256" key="10">
    <source>
        <dbReference type="ARBA" id="ARBA00022989"/>
    </source>
</evidence>
<evidence type="ECO:0000259" key="13">
    <source>
        <dbReference type="PROSITE" id="PS50109"/>
    </source>
</evidence>
<dbReference type="RefSeq" id="WP_119000226.1">
    <property type="nucleotide sequence ID" value="NZ_QWGP01000011.1"/>
</dbReference>
<dbReference type="Gene3D" id="3.30.565.10">
    <property type="entry name" value="Histidine kinase-like ATPase, C-terminal domain"/>
    <property type="match status" value="1"/>
</dbReference>
<dbReference type="Pfam" id="PF08521">
    <property type="entry name" value="2CSK_N"/>
    <property type="match status" value="1"/>
</dbReference>
<dbReference type="SUPFAM" id="SSF55874">
    <property type="entry name" value="ATPase domain of HSP90 chaperone/DNA topoisomerase II/histidine kinase"/>
    <property type="match status" value="1"/>
</dbReference>
<dbReference type="CDD" id="cd00082">
    <property type="entry name" value="HisKA"/>
    <property type="match status" value="1"/>
</dbReference>
<keyword evidence="9" id="KW-0067">ATP-binding</keyword>
<dbReference type="InterPro" id="IPR003660">
    <property type="entry name" value="HAMP_dom"/>
</dbReference>
<dbReference type="GO" id="GO:0005524">
    <property type="term" value="F:ATP binding"/>
    <property type="evidence" value="ECO:0007669"/>
    <property type="project" value="UniProtKB-KW"/>
</dbReference>
<proteinExistence type="predicted"/>
<evidence type="ECO:0000256" key="1">
    <source>
        <dbReference type="ARBA" id="ARBA00000085"/>
    </source>
</evidence>
<sequence length="440" mass="46809">MRVRSLQARLALMLGAGVTLLWLASASFTAHLLHGELDEVFDSALEETAQRLLPLAVMEILGREEPGVSQRIAALRAHEEFYTYLVRDPAGAVLIASHRAEPADFPPCTAPGFTRTATHRLYCDAALKGTVTIAVAEPLAHRARIAQELVMALGLPLVVLIPLALAGIVAVVRWSFRPVRALRDALTRRGAGDLAPVGGADLPAEIAPVAAAADQLLERLRRAFEAERSFAAHAAHELRTPVAGATAQAQRIRIETTDPKAAMRAGEIEATLKRLSRLADKLMQLARAEGGRPLADTPADLRPILSLVASDFTRAGAGARFALTLPETPVPSRIDPDAFAILCRNLIENALRHGGPDEPVEVALTEDGLLRVQNGGPPMPADVLPRLTRRFERAAGAGEGSGLGLSIVRTIVERVGATLDLASPRPGRSDGFAATVRLPA</sequence>
<keyword evidence="4" id="KW-0597">Phosphoprotein</keyword>
<keyword evidence="6 12" id="KW-0812">Transmembrane</keyword>
<evidence type="ECO:0000256" key="7">
    <source>
        <dbReference type="ARBA" id="ARBA00022741"/>
    </source>
</evidence>
<dbReference type="AlphaFoldDB" id="A0AAX1UKK4"/>
<evidence type="ECO:0000256" key="4">
    <source>
        <dbReference type="ARBA" id="ARBA00022553"/>
    </source>
</evidence>
<dbReference type="InterPro" id="IPR003661">
    <property type="entry name" value="HisK_dim/P_dom"/>
</dbReference>
<dbReference type="PROSITE" id="PS50885">
    <property type="entry name" value="HAMP"/>
    <property type="match status" value="1"/>
</dbReference>
<dbReference type="InterPro" id="IPR005467">
    <property type="entry name" value="His_kinase_dom"/>
</dbReference>
<evidence type="ECO:0000256" key="3">
    <source>
        <dbReference type="ARBA" id="ARBA00012438"/>
    </source>
</evidence>
<dbReference type="Gene3D" id="1.10.287.130">
    <property type="match status" value="1"/>
</dbReference>
<dbReference type="GO" id="GO:0000155">
    <property type="term" value="F:phosphorelay sensor kinase activity"/>
    <property type="evidence" value="ECO:0007669"/>
    <property type="project" value="InterPro"/>
</dbReference>
<dbReference type="CDD" id="cd00075">
    <property type="entry name" value="HATPase"/>
    <property type="match status" value="1"/>
</dbReference>
<evidence type="ECO:0000259" key="14">
    <source>
        <dbReference type="PROSITE" id="PS50885"/>
    </source>
</evidence>
<dbReference type="InterPro" id="IPR003594">
    <property type="entry name" value="HATPase_dom"/>
</dbReference>
<evidence type="ECO:0000256" key="12">
    <source>
        <dbReference type="SAM" id="Phobius"/>
    </source>
</evidence>